<dbReference type="Gene3D" id="3.60.15.10">
    <property type="entry name" value="Ribonuclease Z/Hydroxyacylglutathione hydrolase-like"/>
    <property type="match status" value="1"/>
</dbReference>
<dbReference type="InterPro" id="IPR036866">
    <property type="entry name" value="RibonucZ/Hydroxyglut_hydro"/>
</dbReference>
<dbReference type="PATRIC" id="fig|1703772.3.peg.1909"/>
<feature type="domain" description="Metallo-beta-lactamase" evidence="1">
    <location>
        <begin position="25"/>
        <end position="208"/>
    </location>
</feature>
<dbReference type="InterPro" id="IPR001279">
    <property type="entry name" value="Metallo-B-lactamas"/>
</dbReference>
<dbReference type="CDD" id="cd07715">
    <property type="entry name" value="TaR3-like_MBL-fold"/>
    <property type="match status" value="1"/>
</dbReference>
<evidence type="ECO:0000313" key="2">
    <source>
        <dbReference type="EMBL" id="KPJ72495.1"/>
    </source>
</evidence>
<evidence type="ECO:0000259" key="1">
    <source>
        <dbReference type="SMART" id="SM00849"/>
    </source>
</evidence>
<proteinExistence type="predicted"/>
<dbReference type="Pfam" id="PF12706">
    <property type="entry name" value="Lactamase_B_2"/>
    <property type="match status" value="1"/>
</dbReference>
<dbReference type="SUPFAM" id="SSF56281">
    <property type="entry name" value="Metallo-hydrolase/oxidoreductase"/>
    <property type="match status" value="1"/>
</dbReference>
<dbReference type="Proteomes" id="UP000051012">
    <property type="component" value="Unassembled WGS sequence"/>
</dbReference>
<name>A0A0S7YDF6_UNCT6</name>
<accession>A0A0S7YDF6</accession>
<comment type="caution">
    <text evidence="2">The sequence shown here is derived from an EMBL/GenBank/DDBJ whole genome shotgun (WGS) entry which is preliminary data.</text>
</comment>
<sequence>MFIKLYGTRGSIAVSNKATQKYGGNTTCLYVESRAGDAVVIDAGTGIRQVGDYLLKSKIKKISLIFTHYHWDHIQGIPMFIPIFLKKSVLNIYGHKKEASAKKALSYQMTKPYWPVTMADLPSKIVYKSLKKKFKIGSLKIETIINNHPNYTLGIKLTEGKNSVAFLTDNELFAEQTHTPYRKFVNFVKKTKLLIHDAQYTNNVYKSKKGYGHSTYTQVMKLVQDAKIKNIVFTHHDPSSSDISINTILKKMRRKYPKYNIKAAAEGMTFTFK</sequence>
<evidence type="ECO:0000313" key="3">
    <source>
        <dbReference type="Proteomes" id="UP000051012"/>
    </source>
</evidence>
<organism evidence="2 3">
    <name type="scientific">candidate division TA06 bacterium DG_78</name>
    <dbReference type="NCBI Taxonomy" id="1703772"/>
    <lineage>
        <taxon>Bacteria</taxon>
        <taxon>Bacteria division TA06</taxon>
    </lineage>
</organism>
<dbReference type="PANTHER" id="PTHR42663">
    <property type="entry name" value="HYDROLASE C777.06C-RELATED-RELATED"/>
    <property type="match status" value="1"/>
</dbReference>
<dbReference type="EMBL" id="LJNI01000071">
    <property type="protein sequence ID" value="KPJ72495.1"/>
    <property type="molecule type" value="Genomic_DNA"/>
</dbReference>
<gene>
    <name evidence="2" type="ORF">AMJ52_06160</name>
</gene>
<dbReference type="PANTHER" id="PTHR42663:SF4">
    <property type="entry name" value="SLL1036 PROTEIN"/>
    <property type="match status" value="1"/>
</dbReference>
<dbReference type="AlphaFoldDB" id="A0A0S7YDF6"/>
<reference evidence="2 3" key="1">
    <citation type="journal article" date="2015" name="Microbiome">
        <title>Genomic resolution of linkages in carbon, nitrogen, and sulfur cycling among widespread estuary sediment bacteria.</title>
        <authorList>
            <person name="Baker B.J."/>
            <person name="Lazar C.S."/>
            <person name="Teske A.P."/>
            <person name="Dick G.J."/>
        </authorList>
    </citation>
    <scope>NUCLEOTIDE SEQUENCE [LARGE SCALE GENOMIC DNA]</scope>
    <source>
        <strain evidence="2">DG_78</strain>
    </source>
</reference>
<protein>
    <recommendedName>
        <fullName evidence="1">Metallo-beta-lactamase domain-containing protein</fullName>
    </recommendedName>
</protein>
<dbReference type="SMART" id="SM00849">
    <property type="entry name" value="Lactamase_B"/>
    <property type="match status" value="1"/>
</dbReference>